<accession>A0ABR5F3V2</accession>
<proteinExistence type="predicted"/>
<feature type="compositionally biased region" description="Acidic residues" evidence="1">
    <location>
        <begin position="18"/>
        <end position="49"/>
    </location>
</feature>
<dbReference type="EMBL" id="JWIO01000015">
    <property type="protein sequence ID" value="KLL11402.1"/>
    <property type="molecule type" value="Genomic_DNA"/>
</dbReference>
<evidence type="ECO:0000256" key="1">
    <source>
        <dbReference type="SAM" id="MobiDB-lite"/>
    </source>
</evidence>
<sequence length="117" mass="11419">MLTASPVTVWAVAVPDGPEPDGEPAEPGPDELEPEEFEPDEPASPDAEVELPSPEADVGAVAGAGAGSPVVAGCWLAPAVAGVTASATGRSPGPVAVFAPTARATVAISAAKPSRAR</sequence>
<evidence type="ECO:0000313" key="3">
    <source>
        <dbReference type="Proteomes" id="UP000035425"/>
    </source>
</evidence>
<organism evidence="2 3">
    <name type="scientific">Protofrankia coriariae</name>
    <dbReference type="NCBI Taxonomy" id="1562887"/>
    <lineage>
        <taxon>Bacteria</taxon>
        <taxon>Bacillati</taxon>
        <taxon>Actinomycetota</taxon>
        <taxon>Actinomycetes</taxon>
        <taxon>Frankiales</taxon>
        <taxon>Frankiaceae</taxon>
        <taxon>Protofrankia</taxon>
    </lineage>
</organism>
<comment type="caution">
    <text evidence="2">The sequence shown here is derived from an EMBL/GenBank/DDBJ whole genome shotgun (WGS) entry which is preliminary data.</text>
</comment>
<evidence type="ECO:0000313" key="2">
    <source>
        <dbReference type="EMBL" id="KLL11402.1"/>
    </source>
</evidence>
<dbReference type="Proteomes" id="UP000035425">
    <property type="component" value="Unassembled WGS sequence"/>
</dbReference>
<protein>
    <submittedName>
        <fullName evidence="2">Uncharacterized protein</fullName>
    </submittedName>
</protein>
<reference evidence="2 3" key="1">
    <citation type="submission" date="2014-12" db="EMBL/GenBank/DDBJ databases">
        <title>Frankia sp. BMG5.1 draft genome.</title>
        <authorList>
            <person name="Gtari M."/>
            <person name="Ghodhbane-Gtari F."/>
            <person name="Nouioui I."/>
            <person name="Ktari A."/>
            <person name="Hezbri K."/>
            <person name="Mimouni W."/>
            <person name="Sbissi I."/>
            <person name="Ayari A."/>
            <person name="Yamanaka T."/>
            <person name="Normand P."/>
            <person name="Tisa L.S."/>
            <person name="Boudabous A."/>
        </authorList>
    </citation>
    <scope>NUCLEOTIDE SEQUENCE [LARGE SCALE GENOMIC DNA]</scope>
    <source>
        <strain evidence="2 3">BMG5.1</strain>
    </source>
</reference>
<feature type="region of interest" description="Disordered" evidence="1">
    <location>
        <begin position="1"/>
        <end position="64"/>
    </location>
</feature>
<gene>
    <name evidence="2" type="ORF">FrCorBMG51_11640</name>
</gene>
<name>A0ABR5F3V2_9ACTN</name>
<keyword evidence="3" id="KW-1185">Reference proteome</keyword>